<comment type="caution">
    <text evidence="2">The sequence shown here is derived from an EMBL/GenBank/DDBJ whole genome shotgun (WGS) entry which is preliminary data.</text>
</comment>
<gene>
    <name evidence="2" type="ORF">CPB83DRAFT_267875</name>
</gene>
<dbReference type="GO" id="GO:0003993">
    <property type="term" value="F:acid phosphatase activity"/>
    <property type="evidence" value="ECO:0007669"/>
    <property type="project" value="TreeGrafter"/>
</dbReference>
<dbReference type="EMBL" id="MU157846">
    <property type="protein sequence ID" value="KAF9529482.1"/>
    <property type="molecule type" value="Genomic_DNA"/>
</dbReference>
<dbReference type="AlphaFoldDB" id="A0A9P6EII7"/>
<accession>A0A9P6EII7</accession>
<dbReference type="Pfam" id="PF12689">
    <property type="entry name" value="Acid_PPase"/>
    <property type="match status" value="1"/>
</dbReference>
<dbReference type="InterPro" id="IPR010036">
    <property type="entry name" value="MDP_1_eu_arc"/>
</dbReference>
<dbReference type="Gene3D" id="3.40.50.1000">
    <property type="entry name" value="HAD superfamily/HAD-like"/>
    <property type="match status" value="1"/>
</dbReference>
<keyword evidence="3" id="KW-1185">Reference proteome</keyword>
<dbReference type="OrthoDB" id="2865258at2759"/>
<dbReference type="PANTHER" id="PTHR17901">
    <property type="entry name" value="MAGNESIUM-DEPENDENT PHOSPHATASE 1 MDP1"/>
    <property type="match status" value="1"/>
</dbReference>
<dbReference type="InterPro" id="IPR023214">
    <property type="entry name" value="HAD_sf"/>
</dbReference>
<evidence type="ECO:0000313" key="2">
    <source>
        <dbReference type="EMBL" id="KAF9529482.1"/>
    </source>
</evidence>
<protein>
    <submittedName>
        <fullName evidence="2">Acid phosphatase-domain-containing protein</fullName>
    </submittedName>
</protein>
<sequence>MSFPRLVGLDTDWTIWQGYLNHASWGFGFGAFVPQENNIERVDRWLLRDRTNHNNWIRQYNDISDVIYDIINNHAKLAIVSSSPSKPMSDKALYFLNAINPQTGTEYSIIHLAHYNEVSNESKVNHFRRIRQWSQFDYSEMLMFDDEASNNTVRITLGPATSGTSFHLVRNRTTFTWNLYQEGLAAWRQAKNLTIGLNPGFPQNRVLIGYSGLPTSWINRIYAGEGVVETTTPYRWGFGLYLTSSIMLAKYFRDWNGNWGSDKSYVCQVFVKDYNAWINNVPKIWIPENDGNFPQMNNMNTTAEETALNQENRDAYIATRFGVRAPYALFSQHFYMPNMPLPQGERWTELVAGTQLYRSLFEIVKLEDWQADQIVNPDPYPFGWQFQSWKINVPSVTREEFLRCGEQILFNLSGRDGGTKDSGEGIAPETSPVKETLSEL</sequence>
<name>A0A9P6EII7_9AGAR</name>
<evidence type="ECO:0000256" key="1">
    <source>
        <dbReference type="SAM" id="MobiDB-lite"/>
    </source>
</evidence>
<reference evidence="2" key="1">
    <citation type="submission" date="2020-11" db="EMBL/GenBank/DDBJ databases">
        <authorList>
            <consortium name="DOE Joint Genome Institute"/>
            <person name="Ahrendt S."/>
            <person name="Riley R."/>
            <person name="Andreopoulos W."/>
            <person name="Labutti K."/>
            <person name="Pangilinan J."/>
            <person name="Ruiz-Duenas F.J."/>
            <person name="Barrasa J.M."/>
            <person name="Sanchez-Garcia M."/>
            <person name="Camarero S."/>
            <person name="Miyauchi S."/>
            <person name="Serrano A."/>
            <person name="Linde D."/>
            <person name="Babiker R."/>
            <person name="Drula E."/>
            <person name="Ayuso-Fernandez I."/>
            <person name="Pacheco R."/>
            <person name="Padilla G."/>
            <person name="Ferreira P."/>
            <person name="Barriuso J."/>
            <person name="Kellner H."/>
            <person name="Castanera R."/>
            <person name="Alfaro M."/>
            <person name="Ramirez L."/>
            <person name="Pisabarro A.G."/>
            <person name="Kuo A."/>
            <person name="Tritt A."/>
            <person name="Lipzen A."/>
            <person name="He G."/>
            <person name="Yan M."/>
            <person name="Ng V."/>
            <person name="Cullen D."/>
            <person name="Martin F."/>
            <person name="Rosso M.-N."/>
            <person name="Henrissat B."/>
            <person name="Hibbett D."/>
            <person name="Martinez A.T."/>
            <person name="Grigoriev I.V."/>
        </authorList>
    </citation>
    <scope>NUCLEOTIDE SEQUENCE</scope>
    <source>
        <strain evidence="2">CBS 506.95</strain>
    </source>
</reference>
<organism evidence="2 3">
    <name type="scientific">Crepidotus variabilis</name>
    <dbReference type="NCBI Taxonomy" id="179855"/>
    <lineage>
        <taxon>Eukaryota</taxon>
        <taxon>Fungi</taxon>
        <taxon>Dikarya</taxon>
        <taxon>Basidiomycota</taxon>
        <taxon>Agaricomycotina</taxon>
        <taxon>Agaricomycetes</taxon>
        <taxon>Agaricomycetidae</taxon>
        <taxon>Agaricales</taxon>
        <taxon>Agaricineae</taxon>
        <taxon>Crepidotaceae</taxon>
        <taxon>Crepidotus</taxon>
    </lineage>
</organism>
<dbReference type="Proteomes" id="UP000807306">
    <property type="component" value="Unassembled WGS sequence"/>
</dbReference>
<proteinExistence type="predicted"/>
<evidence type="ECO:0000313" key="3">
    <source>
        <dbReference type="Proteomes" id="UP000807306"/>
    </source>
</evidence>
<feature type="region of interest" description="Disordered" evidence="1">
    <location>
        <begin position="415"/>
        <end position="440"/>
    </location>
</feature>
<dbReference type="PANTHER" id="PTHR17901:SF14">
    <property type="entry name" value="MAGNESIUM-DEPENDENT PHOSPHATASE 1"/>
    <property type="match status" value="1"/>
</dbReference>